<name>A0ABW4JEN6_9BACL</name>
<dbReference type="RefSeq" id="WP_377942735.1">
    <property type="nucleotide sequence ID" value="NZ_JBHUCX010000023.1"/>
</dbReference>
<keyword evidence="2" id="KW-1185">Reference proteome</keyword>
<dbReference type="EMBL" id="JBHUCX010000023">
    <property type="protein sequence ID" value="MFD1674861.1"/>
    <property type="molecule type" value="Genomic_DNA"/>
</dbReference>
<comment type="caution">
    <text evidence="1">The sequence shown here is derived from an EMBL/GenBank/DDBJ whole genome shotgun (WGS) entry which is preliminary data.</text>
</comment>
<evidence type="ECO:0000313" key="1">
    <source>
        <dbReference type="EMBL" id="MFD1674861.1"/>
    </source>
</evidence>
<evidence type="ECO:0000313" key="2">
    <source>
        <dbReference type="Proteomes" id="UP001597079"/>
    </source>
</evidence>
<gene>
    <name evidence="1" type="ORF">ACFSB2_09135</name>
</gene>
<dbReference type="Proteomes" id="UP001597079">
    <property type="component" value="Unassembled WGS sequence"/>
</dbReference>
<sequence>MKFNAKNIEKTQAIVEYMKKGFVTADSLAAQTGLTRRQIYRYFQFGLEHGFLYSPTRGVYCPSDINVVPLNTYAKFNSKNVNVRMSQNKQHNKTKQLRTDFDIADFEDFKVQSFKDQRIIESRLCDINEESQTMSLLDLIVRVLKLANMPYGKRDLNYAVNALGNSAWWLVSEENIEEYTIETVKRMVERLDQDPNAIKTNTVGYFFGIFANVLSADARYIKQVWKKEFIPAYVQMAAGAEEVAVTTNRTEQEEKSVSTHAYRLQEQITEISPNEYAIPLVSSRWLTVQELFKQMVHECTTFGLKTLEPPIARLLAHLDEQDVQVYNVEAAIRDVIEHDKEAANYLIRLVKTNLFKEVETQLDRHFARSIKRLSKIQPSMDKQNVRDDRYKSFYQLFPETDTQQIEIQKVPSKGRDERYSSFYKLFPES</sequence>
<protein>
    <submittedName>
        <fullName evidence="1">Uncharacterized protein</fullName>
    </submittedName>
</protein>
<organism evidence="1 2">
    <name type="scientific">Alicyclobacillus fodiniaquatilis</name>
    <dbReference type="NCBI Taxonomy" id="1661150"/>
    <lineage>
        <taxon>Bacteria</taxon>
        <taxon>Bacillati</taxon>
        <taxon>Bacillota</taxon>
        <taxon>Bacilli</taxon>
        <taxon>Bacillales</taxon>
        <taxon>Alicyclobacillaceae</taxon>
        <taxon>Alicyclobacillus</taxon>
    </lineage>
</organism>
<reference evidence="2" key="1">
    <citation type="journal article" date="2019" name="Int. J. Syst. Evol. Microbiol.">
        <title>The Global Catalogue of Microorganisms (GCM) 10K type strain sequencing project: providing services to taxonomists for standard genome sequencing and annotation.</title>
        <authorList>
            <consortium name="The Broad Institute Genomics Platform"/>
            <consortium name="The Broad Institute Genome Sequencing Center for Infectious Disease"/>
            <person name="Wu L."/>
            <person name="Ma J."/>
        </authorList>
    </citation>
    <scope>NUCLEOTIDE SEQUENCE [LARGE SCALE GENOMIC DNA]</scope>
    <source>
        <strain evidence="2">CGMCC 1.12286</strain>
    </source>
</reference>
<accession>A0ABW4JEN6</accession>
<proteinExistence type="predicted"/>